<protein>
    <recommendedName>
        <fullName evidence="3">FAD-binding domain-containing protein</fullName>
    </recommendedName>
</protein>
<gene>
    <name evidence="1" type="ORF">K432DRAFT_396241</name>
</gene>
<evidence type="ECO:0008006" key="3">
    <source>
        <dbReference type="Google" id="ProtNLM"/>
    </source>
</evidence>
<dbReference type="AlphaFoldDB" id="A0A8E2E3S1"/>
<keyword evidence="2" id="KW-1185">Reference proteome</keyword>
<accession>A0A8E2E3S1</accession>
<dbReference type="InterPro" id="IPR036188">
    <property type="entry name" value="FAD/NAD-bd_sf"/>
</dbReference>
<organism evidence="1 2">
    <name type="scientific">Lepidopterella palustris CBS 459.81</name>
    <dbReference type="NCBI Taxonomy" id="1314670"/>
    <lineage>
        <taxon>Eukaryota</taxon>
        <taxon>Fungi</taxon>
        <taxon>Dikarya</taxon>
        <taxon>Ascomycota</taxon>
        <taxon>Pezizomycotina</taxon>
        <taxon>Dothideomycetes</taxon>
        <taxon>Pleosporomycetidae</taxon>
        <taxon>Mytilinidiales</taxon>
        <taxon>Argynnaceae</taxon>
        <taxon>Lepidopterella</taxon>
    </lineage>
</organism>
<proteinExistence type="predicted"/>
<name>A0A8E2E3S1_9PEZI</name>
<evidence type="ECO:0000313" key="2">
    <source>
        <dbReference type="Proteomes" id="UP000250266"/>
    </source>
</evidence>
<dbReference type="Gene3D" id="3.50.50.60">
    <property type="entry name" value="FAD/NAD(P)-binding domain"/>
    <property type="match status" value="1"/>
</dbReference>
<dbReference type="Proteomes" id="UP000250266">
    <property type="component" value="Unassembled WGS sequence"/>
</dbReference>
<evidence type="ECO:0000313" key="1">
    <source>
        <dbReference type="EMBL" id="OCK76676.1"/>
    </source>
</evidence>
<sequence length="154" mass="17103">MDDGVYSGSMLVGVDGTQSAVRMHIFGPEKSKIFQYAIFGEQLGCLLSRCRESQDRAPVSSYNDHGYSSEWVLVMDFKRGQDMSHGNADASSVVRKLKSAALGELSFPQPVEAYQTEMIYRAGDAVKTSKENAELSHDEFTDYAAWGDTREISR</sequence>
<reference evidence="1 2" key="1">
    <citation type="journal article" date="2016" name="Nat. Commun.">
        <title>Ectomycorrhizal ecology is imprinted in the genome of the dominant symbiotic fungus Cenococcum geophilum.</title>
        <authorList>
            <consortium name="DOE Joint Genome Institute"/>
            <person name="Peter M."/>
            <person name="Kohler A."/>
            <person name="Ohm R.A."/>
            <person name="Kuo A."/>
            <person name="Krutzmann J."/>
            <person name="Morin E."/>
            <person name="Arend M."/>
            <person name="Barry K.W."/>
            <person name="Binder M."/>
            <person name="Choi C."/>
            <person name="Clum A."/>
            <person name="Copeland A."/>
            <person name="Grisel N."/>
            <person name="Haridas S."/>
            <person name="Kipfer T."/>
            <person name="LaButti K."/>
            <person name="Lindquist E."/>
            <person name="Lipzen A."/>
            <person name="Maire R."/>
            <person name="Meier B."/>
            <person name="Mihaltcheva S."/>
            <person name="Molinier V."/>
            <person name="Murat C."/>
            <person name="Poggeler S."/>
            <person name="Quandt C.A."/>
            <person name="Sperisen C."/>
            <person name="Tritt A."/>
            <person name="Tisserant E."/>
            <person name="Crous P.W."/>
            <person name="Henrissat B."/>
            <person name="Nehls U."/>
            <person name="Egli S."/>
            <person name="Spatafora J.W."/>
            <person name="Grigoriev I.V."/>
            <person name="Martin F.M."/>
        </authorList>
    </citation>
    <scope>NUCLEOTIDE SEQUENCE [LARGE SCALE GENOMIC DNA]</scope>
    <source>
        <strain evidence="1 2">CBS 459.81</strain>
    </source>
</reference>
<dbReference type="EMBL" id="KV745190">
    <property type="protein sequence ID" value="OCK76676.1"/>
    <property type="molecule type" value="Genomic_DNA"/>
</dbReference>